<evidence type="ECO:0000313" key="2">
    <source>
        <dbReference type="EMBL" id="KAK2961088.1"/>
    </source>
</evidence>
<gene>
    <name evidence="2" type="ORF">BLNAU_3856</name>
</gene>
<sequence length="494" mass="56781">MTLVPNGTRDSSMPSKQTVANGDLSPRALSCPPTWNQSNSSSLLKRSQNDDEDIIVETLQILQKVASGVSFSCNQRFVVDCFGCVSESGLDDIWALYWIIKRDPPTLTLLPSPIFPSSSPHQQYPGLSFLAALTNKLRIFFSEFQTNLPTDPSHIPQYIQITKNDPFLITRSLTFCSYAFLLPTFLLKTTPPIEVDSKIIRELILFVKEALPTIFTNISNIDTLIASLPSDSSPTTPLASGVDSQMIDSLNLLRDECEDFVRCGWLFFIGVTFRITEPHKSSFQTIILDDPSFPDLILNSLQLNHKGIRAKTLAAICNILTYIVSKMFFPIGGTVDAKLEQDRLNRVYVFEPAQQFIIFMFNNSDILLLNEKDKIQLDDYLCWIHNYINNLELRSDEHETDIVSELVKWEMQTMIEMEKEESFQIVFDSMLNRTQEWNREKRERQKRREVRLREEGWDDAFELRVVGIEVDANQNIQNDARRFRRELAFNADEF</sequence>
<organism evidence="2 3">
    <name type="scientific">Blattamonas nauphoetae</name>
    <dbReference type="NCBI Taxonomy" id="2049346"/>
    <lineage>
        <taxon>Eukaryota</taxon>
        <taxon>Metamonada</taxon>
        <taxon>Preaxostyla</taxon>
        <taxon>Oxymonadida</taxon>
        <taxon>Blattamonas</taxon>
    </lineage>
</organism>
<evidence type="ECO:0000256" key="1">
    <source>
        <dbReference type="SAM" id="MobiDB-lite"/>
    </source>
</evidence>
<feature type="compositionally biased region" description="Polar residues" evidence="1">
    <location>
        <begin position="33"/>
        <end position="46"/>
    </location>
</feature>
<evidence type="ECO:0000313" key="3">
    <source>
        <dbReference type="Proteomes" id="UP001281761"/>
    </source>
</evidence>
<keyword evidence="3" id="KW-1185">Reference proteome</keyword>
<comment type="caution">
    <text evidence="2">The sequence shown here is derived from an EMBL/GenBank/DDBJ whole genome shotgun (WGS) entry which is preliminary data.</text>
</comment>
<dbReference type="EMBL" id="JARBJD010000018">
    <property type="protein sequence ID" value="KAK2961088.1"/>
    <property type="molecule type" value="Genomic_DNA"/>
</dbReference>
<proteinExistence type="predicted"/>
<protein>
    <submittedName>
        <fullName evidence="2">Uncharacterized protein</fullName>
    </submittedName>
</protein>
<accession>A0ABQ9YBM8</accession>
<feature type="compositionally biased region" description="Polar residues" evidence="1">
    <location>
        <begin position="8"/>
        <end position="20"/>
    </location>
</feature>
<feature type="region of interest" description="Disordered" evidence="1">
    <location>
        <begin position="1"/>
        <end position="46"/>
    </location>
</feature>
<name>A0ABQ9YBM8_9EUKA</name>
<dbReference type="Proteomes" id="UP001281761">
    <property type="component" value="Unassembled WGS sequence"/>
</dbReference>
<reference evidence="2 3" key="1">
    <citation type="journal article" date="2022" name="bioRxiv">
        <title>Genomics of Preaxostyla Flagellates Illuminates Evolutionary Transitions and the Path Towards Mitochondrial Loss.</title>
        <authorList>
            <person name="Novak L.V.F."/>
            <person name="Treitli S.C."/>
            <person name="Pyrih J."/>
            <person name="Halakuc P."/>
            <person name="Pipaliya S.V."/>
            <person name="Vacek V."/>
            <person name="Brzon O."/>
            <person name="Soukal P."/>
            <person name="Eme L."/>
            <person name="Dacks J.B."/>
            <person name="Karnkowska A."/>
            <person name="Elias M."/>
            <person name="Hampl V."/>
        </authorList>
    </citation>
    <scope>NUCLEOTIDE SEQUENCE [LARGE SCALE GENOMIC DNA]</scope>
    <source>
        <strain evidence="2">NAU3</strain>
        <tissue evidence="2">Gut</tissue>
    </source>
</reference>